<dbReference type="Pfam" id="PF00753">
    <property type="entry name" value="Lactamase_B"/>
    <property type="match status" value="1"/>
</dbReference>
<dbReference type="Gene3D" id="3.30.457.10">
    <property type="entry name" value="Copper amine oxidase-like, N-terminal domain"/>
    <property type="match status" value="1"/>
</dbReference>
<feature type="domain" description="Metallo-beta-lactamase" evidence="2">
    <location>
        <begin position="161"/>
        <end position="351"/>
    </location>
</feature>
<dbReference type="InterPro" id="IPR036866">
    <property type="entry name" value="RibonucZ/Hydroxyglut_hydro"/>
</dbReference>
<dbReference type="InterPro" id="IPR052159">
    <property type="entry name" value="Competence_DNA_uptake"/>
</dbReference>
<dbReference type="PANTHER" id="PTHR30619">
    <property type="entry name" value="DNA INTERNALIZATION/COMPETENCE PROTEIN COMEC/REC2"/>
    <property type="match status" value="1"/>
</dbReference>
<dbReference type="EMBL" id="QQRQ01000018">
    <property type="protein sequence ID" value="RFT06048.1"/>
    <property type="molecule type" value="Genomic_DNA"/>
</dbReference>
<dbReference type="GO" id="GO:0016787">
    <property type="term" value="F:hydrolase activity"/>
    <property type="evidence" value="ECO:0007669"/>
    <property type="project" value="UniProtKB-KW"/>
</dbReference>
<keyword evidence="3" id="KW-0378">Hydrolase</keyword>
<reference evidence="3 4" key="1">
    <citation type="submission" date="2018-07" db="EMBL/GenBank/DDBJ databases">
        <title>GABA Modulating Bacteria of the Human Gut Microbiota.</title>
        <authorList>
            <person name="Strandwitz P."/>
            <person name="Kim K.H."/>
            <person name="Terekhova D."/>
            <person name="Liu J.K."/>
            <person name="Sharma A."/>
            <person name="Levering J."/>
            <person name="Mcdonald D."/>
            <person name="Dietrich D."/>
            <person name="Ramadhar T.R."/>
            <person name="Lekbua A."/>
            <person name="Mroue N."/>
            <person name="Liston C."/>
            <person name="Stewart E.J."/>
            <person name="Dubin M.J."/>
            <person name="Zengler K."/>
            <person name="Knight R."/>
            <person name="Gilbert J.A."/>
            <person name="Clardy J."/>
            <person name="Lewis K."/>
        </authorList>
    </citation>
    <scope>NUCLEOTIDE SEQUENCE [LARGE SCALE GENOMIC DNA]</scope>
    <source>
        <strain evidence="3 4">KLE1738</strain>
    </source>
</reference>
<dbReference type="SUPFAM" id="SSF55383">
    <property type="entry name" value="Copper amine oxidase, domain N"/>
    <property type="match status" value="1"/>
</dbReference>
<dbReference type="AlphaFoldDB" id="A0A3E2B1Y3"/>
<proteinExistence type="predicted"/>
<dbReference type="Proteomes" id="UP000260649">
    <property type="component" value="Unassembled WGS sequence"/>
</dbReference>
<keyword evidence="1" id="KW-0732">Signal</keyword>
<accession>A0A3E2B1Y3</accession>
<organism evidence="3 4">
    <name type="scientific">Evtepia gabavorous</name>
    <dbReference type="NCBI Taxonomy" id="2211183"/>
    <lineage>
        <taxon>Bacteria</taxon>
        <taxon>Bacillati</taxon>
        <taxon>Bacillota</taxon>
        <taxon>Clostridia</taxon>
        <taxon>Eubacteriales</taxon>
        <taxon>Evtepia</taxon>
    </lineage>
</organism>
<dbReference type="RefSeq" id="WP_117142569.1">
    <property type="nucleotide sequence ID" value="NZ_CAKXKJ010000005.1"/>
</dbReference>
<evidence type="ECO:0000256" key="1">
    <source>
        <dbReference type="SAM" id="SignalP"/>
    </source>
</evidence>
<dbReference type="InterPro" id="IPR001279">
    <property type="entry name" value="Metallo-B-lactamas"/>
</dbReference>
<comment type="caution">
    <text evidence="3">The sequence shown here is derived from an EMBL/GenBank/DDBJ whole genome shotgun (WGS) entry which is preliminary data.</text>
</comment>
<evidence type="ECO:0000259" key="2">
    <source>
        <dbReference type="SMART" id="SM00849"/>
    </source>
</evidence>
<dbReference type="Gene3D" id="3.60.15.10">
    <property type="entry name" value="Ribonuclease Z/Hydroxyacylglutathione hydrolase-like"/>
    <property type="match status" value="1"/>
</dbReference>
<dbReference type="PANTHER" id="PTHR30619:SF7">
    <property type="entry name" value="BETA-LACTAMASE DOMAIN PROTEIN"/>
    <property type="match status" value="1"/>
</dbReference>
<feature type="signal peptide" evidence="1">
    <location>
        <begin position="1"/>
        <end position="27"/>
    </location>
</feature>
<dbReference type="InterPro" id="IPR036582">
    <property type="entry name" value="Mao_N_sf"/>
</dbReference>
<gene>
    <name evidence="3" type="ORF">DV520_09585</name>
</gene>
<dbReference type="InterPro" id="IPR035681">
    <property type="entry name" value="ComA-like_MBL"/>
</dbReference>
<evidence type="ECO:0000313" key="3">
    <source>
        <dbReference type="EMBL" id="RFT06048.1"/>
    </source>
</evidence>
<feature type="chain" id="PRO_5017595496" evidence="1">
    <location>
        <begin position="28"/>
        <end position="406"/>
    </location>
</feature>
<sequence>MILGKKIGAAVLSFALVLSLLVLPAGAAGEIGVTIDGTSVLYDDGYGRPFLDSAGRTQVPFRLTMESFGCAVYWNNETRTAVAEKDGTRVEVPIGAPYLLVNGKRMEMDTTAQIVDTRTYLPIRPVMEAFGAYVTWDNANRLVVIKTGSSLLRVHFLDVGQGDCILIDCGETEVLIDGGNNGAGDEVVSYLTPYIDGKLDYLIATHPDADHVGGLDAVLEAFEVGEVIDSGRKSDTDTYKDYWAAVQAEGCTISYGEDRIIPLSSLAALSILETGNDWEDSNDCSVVAQLTCGNVQVLFTGDMSQQVETKLLPLFGDIDVLKVSHHGSDTASCAEFLSVVKPEYAVISYGLDNAYHHPAGETLQRLFDVGATVYGTGKSGSIVLTTDGWTYSFNTSQALTAADAGV</sequence>
<protein>
    <submittedName>
        <fullName evidence="3">MBL fold metallo-hydrolase</fullName>
    </submittedName>
</protein>
<dbReference type="SMART" id="SM00849">
    <property type="entry name" value="Lactamase_B"/>
    <property type="match status" value="1"/>
</dbReference>
<dbReference type="CDD" id="cd07731">
    <property type="entry name" value="ComA-like_MBL-fold"/>
    <property type="match status" value="1"/>
</dbReference>
<keyword evidence="4" id="KW-1185">Reference proteome</keyword>
<dbReference type="Pfam" id="PF07833">
    <property type="entry name" value="Cu_amine_oxidN1"/>
    <property type="match status" value="1"/>
</dbReference>
<name>A0A3E2B1Y3_9FIRM</name>
<dbReference type="OrthoDB" id="9783680at2"/>
<dbReference type="InterPro" id="IPR012854">
    <property type="entry name" value="Cu_amine_oxidase-like_N"/>
</dbReference>
<evidence type="ECO:0000313" key="4">
    <source>
        <dbReference type="Proteomes" id="UP000260649"/>
    </source>
</evidence>
<dbReference type="SUPFAM" id="SSF56281">
    <property type="entry name" value="Metallo-hydrolase/oxidoreductase"/>
    <property type="match status" value="1"/>
</dbReference>
<dbReference type="GeneID" id="97995983"/>